<dbReference type="Pfam" id="PF00892">
    <property type="entry name" value="EamA"/>
    <property type="match status" value="1"/>
</dbReference>
<keyword evidence="4 6" id="KW-1133">Transmembrane helix</keyword>
<dbReference type="InterPro" id="IPR000620">
    <property type="entry name" value="EamA_dom"/>
</dbReference>
<feature type="domain" description="EamA" evidence="7">
    <location>
        <begin position="12"/>
        <end position="84"/>
    </location>
</feature>
<keyword evidence="5 6" id="KW-0472">Membrane</keyword>
<organism evidence="8 9">
    <name type="scientific">Salmonella enterica I</name>
    <dbReference type="NCBI Taxonomy" id="59201"/>
    <lineage>
        <taxon>Bacteria</taxon>
        <taxon>Pseudomonadati</taxon>
        <taxon>Pseudomonadota</taxon>
        <taxon>Gammaproteobacteria</taxon>
        <taxon>Enterobacterales</taxon>
        <taxon>Enterobacteriaceae</taxon>
        <taxon>Salmonella</taxon>
    </lineage>
</organism>
<evidence type="ECO:0000256" key="4">
    <source>
        <dbReference type="ARBA" id="ARBA00022989"/>
    </source>
</evidence>
<proteinExistence type="predicted"/>
<dbReference type="AlphaFoldDB" id="A0A447N1J4"/>
<comment type="subcellular location">
    <subcellularLocation>
        <location evidence="1">Cell membrane</location>
        <topology evidence="1">Multi-pass membrane protein</topology>
    </subcellularLocation>
</comment>
<dbReference type="Proteomes" id="UP000282086">
    <property type="component" value="Chromosome"/>
</dbReference>
<keyword evidence="2" id="KW-1003">Cell membrane</keyword>
<name>A0A447N1J4_SALET</name>
<dbReference type="EMBL" id="LR134140">
    <property type="protein sequence ID" value="VDZ97170.1"/>
    <property type="molecule type" value="Genomic_DNA"/>
</dbReference>
<dbReference type="SUPFAM" id="SSF103481">
    <property type="entry name" value="Multidrug resistance efflux transporter EmrE"/>
    <property type="match status" value="1"/>
</dbReference>
<protein>
    <submittedName>
        <fullName evidence="8">Integral membrane protein</fullName>
    </submittedName>
</protein>
<gene>
    <name evidence="8" type="ORF">NCTC129_03382</name>
</gene>
<feature type="transmembrane region" description="Helical" evidence="6">
    <location>
        <begin position="20"/>
        <end position="37"/>
    </location>
</feature>
<evidence type="ECO:0000313" key="9">
    <source>
        <dbReference type="Proteomes" id="UP000282086"/>
    </source>
</evidence>
<evidence type="ECO:0000256" key="5">
    <source>
        <dbReference type="ARBA" id="ARBA00023136"/>
    </source>
</evidence>
<feature type="transmembrane region" description="Helical" evidence="6">
    <location>
        <begin position="43"/>
        <end position="64"/>
    </location>
</feature>
<evidence type="ECO:0000259" key="7">
    <source>
        <dbReference type="Pfam" id="PF00892"/>
    </source>
</evidence>
<evidence type="ECO:0000256" key="1">
    <source>
        <dbReference type="ARBA" id="ARBA00004651"/>
    </source>
</evidence>
<sequence>MIARRREASRYLAQQWKKGIFGGIGTMGSYGLALWAMTQAPLAVVAALRETSILFGALIAWLLLKEKVAGLRLVAAGGIALGRFYSVCHDCPMTAADVTHSRQHLLPLLFTYPAVPSSAIAGCCLAFFFWCDRFLSHLWECAASYSYFSFFEK</sequence>
<accession>A0A447N1J4</accession>
<evidence type="ECO:0000313" key="8">
    <source>
        <dbReference type="EMBL" id="VDZ97170.1"/>
    </source>
</evidence>
<feature type="transmembrane region" description="Helical" evidence="6">
    <location>
        <begin position="109"/>
        <end position="130"/>
    </location>
</feature>
<dbReference type="Gene3D" id="1.10.3730.20">
    <property type="match status" value="1"/>
</dbReference>
<evidence type="ECO:0000256" key="2">
    <source>
        <dbReference type="ARBA" id="ARBA00022475"/>
    </source>
</evidence>
<reference evidence="8 9" key="1">
    <citation type="submission" date="2018-12" db="EMBL/GenBank/DDBJ databases">
        <authorList>
            <consortium name="Pathogen Informatics"/>
        </authorList>
    </citation>
    <scope>NUCLEOTIDE SEQUENCE [LARGE SCALE GENOMIC DNA]</scope>
    <source>
        <strain evidence="8 9">NCTC129</strain>
    </source>
</reference>
<dbReference type="InterPro" id="IPR037185">
    <property type="entry name" value="EmrE-like"/>
</dbReference>
<dbReference type="GO" id="GO:0005886">
    <property type="term" value="C:plasma membrane"/>
    <property type="evidence" value="ECO:0007669"/>
    <property type="project" value="UniProtKB-SubCell"/>
</dbReference>
<evidence type="ECO:0000256" key="3">
    <source>
        <dbReference type="ARBA" id="ARBA00022692"/>
    </source>
</evidence>
<evidence type="ECO:0000256" key="6">
    <source>
        <dbReference type="SAM" id="Phobius"/>
    </source>
</evidence>
<keyword evidence="3 6" id="KW-0812">Transmembrane</keyword>